<accession>A0ABQ5LP73</accession>
<organism evidence="2 3">
    <name type="scientific">Sinisalibacter aestuarii</name>
    <dbReference type="NCBI Taxonomy" id="2949426"/>
    <lineage>
        <taxon>Bacteria</taxon>
        <taxon>Pseudomonadati</taxon>
        <taxon>Pseudomonadota</taxon>
        <taxon>Alphaproteobacteria</taxon>
        <taxon>Rhodobacterales</taxon>
        <taxon>Roseobacteraceae</taxon>
        <taxon>Sinisalibacter</taxon>
    </lineage>
</organism>
<dbReference type="RefSeq" id="WP_281840763.1">
    <property type="nucleotide sequence ID" value="NZ_BROH01000001.1"/>
</dbReference>
<keyword evidence="3" id="KW-1185">Reference proteome</keyword>
<dbReference type="SMART" id="SM00450">
    <property type="entry name" value="RHOD"/>
    <property type="match status" value="1"/>
</dbReference>
<dbReference type="SUPFAM" id="SSF52821">
    <property type="entry name" value="Rhodanese/Cell cycle control phosphatase"/>
    <property type="match status" value="1"/>
</dbReference>
<dbReference type="CDD" id="cd00158">
    <property type="entry name" value="RHOD"/>
    <property type="match status" value="1"/>
</dbReference>
<dbReference type="PANTHER" id="PTHR44086">
    <property type="entry name" value="THIOSULFATE SULFURTRANSFERASE RDL2, MITOCHONDRIAL-RELATED"/>
    <property type="match status" value="1"/>
</dbReference>
<evidence type="ECO:0000313" key="3">
    <source>
        <dbReference type="Proteomes" id="UP001144205"/>
    </source>
</evidence>
<evidence type="ECO:0000259" key="1">
    <source>
        <dbReference type="PROSITE" id="PS50206"/>
    </source>
</evidence>
<gene>
    <name evidence="2" type="ORF">STA1M1_06780</name>
</gene>
<dbReference type="PANTHER" id="PTHR44086:SF10">
    <property type="entry name" value="THIOSULFATE SULFURTRANSFERASE_RHODANESE-LIKE DOMAIN-CONTAINING PROTEIN 3"/>
    <property type="match status" value="1"/>
</dbReference>
<dbReference type="InterPro" id="IPR036873">
    <property type="entry name" value="Rhodanese-like_dom_sf"/>
</dbReference>
<reference evidence="2" key="1">
    <citation type="journal article" date="2023" name="Int. J. Syst. Evol. Microbiol.">
        <title>Sinisalibacter aestuarii sp. nov., isolated from estuarine sediment of the Arakawa River.</title>
        <authorList>
            <person name="Arafat S.T."/>
            <person name="Hirano S."/>
            <person name="Sato A."/>
            <person name="Takeuchi K."/>
            <person name="Yasuda T."/>
            <person name="Terahara T."/>
            <person name="Hamada M."/>
            <person name="Kobayashi T."/>
        </authorList>
    </citation>
    <scope>NUCLEOTIDE SEQUENCE</scope>
    <source>
        <strain evidence="2">B-399</strain>
    </source>
</reference>
<dbReference type="PROSITE" id="PS50206">
    <property type="entry name" value="RHODANESE_3"/>
    <property type="match status" value="1"/>
</dbReference>
<feature type="domain" description="Rhodanese" evidence="1">
    <location>
        <begin position="31"/>
        <end position="129"/>
    </location>
</feature>
<comment type="caution">
    <text evidence="2">The sequence shown here is derived from an EMBL/GenBank/DDBJ whole genome shotgun (WGS) entry which is preliminary data.</text>
</comment>
<dbReference type="EMBL" id="BROH01000001">
    <property type="protein sequence ID" value="GKY86809.1"/>
    <property type="molecule type" value="Genomic_DNA"/>
</dbReference>
<dbReference type="Pfam" id="PF00581">
    <property type="entry name" value="Rhodanese"/>
    <property type="match status" value="1"/>
</dbReference>
<dbReference type="InterPro" id="IPR001763">
    <property type="entry name" value="Rhodanese-like_dom"/>
</dbReference>
<dbReference type="Proteomes" id="UP001144205">
    <property type="component" value="Unassembled WGS sequence"/>
</dbReference>
<sequence length="158" mass="17373">MTRKTYSQLAAEAARRIEEIMPWDVPDFLAAHPGALLLDIRERDEFARARIEGSLNVPRGILESAAEWDYAETEPALVTARDKPVVIICRSGNRSAFAAETLAQMGFTDLRSVKLGVKGWNDADQPLVDAAGNEIDGDDAMALLEIQPRPDQRKPAEG</sequence>
<evidence type="ECO:0000313" key="2">
    <source>
        <dbReference type="EMBL" id="GKY86809.1"/>
    </source>
</evidence>
<protein>
    <submittedName>
        <fullName evidence="2">Sulfurtransferase</fullName>
    </submittedName>
</protein>
<proteinExistence type="predicted"/>
<name>A0ABQ5LP73_9RHOB</name>
<dbReference type="Gene3D" id="3.40.250.10">
    <property type="entry name" value="Rhodanese-like domain"/>
    <property type="match status" value="1"/>
</dbReference>